<proteinExistence type="predicted"/>
<keyword evidence="1" id="KW-0732">Signal</keyword>
<feature type="chain" id="PRO_5004879299" evidence="1">
    <location>
        <begin position="17"/>
        <end position="42"/>
    </location>
</feature>
<dbReference type="Proteomes" id="UP000030686">
    <property type="component" value="Unassembled WGS sequence"/>
</dbReference>
<organism evidence="2 3">
    <name type="scientific">Penicillium roqueforti (strain FM164)</name>
    <dbReference type="NCBI Taxonomy" id="1365484"/>
    <lineage>
        <taxon>Eukaryota</taxon>
        <taxon>Fungi</taxon>
        <taxon>Dikarya</taxon>
        <taxon>Ascomycota</taxon>
        <taxon>Pezizomycotina</taxon>
        <taxon>Eurotiomycetes</taxon>
        <taxon>Eurotiomycetidae</taxon>
        <taxon>Eurotiales</taxon>
        <taxon>Aspergillaceae</taxon>
        <taxon>Penicillium</taxon>
    </lineage>
</organism>
<sequence>MYRCFILIFVLPAVQRCCIYSFLTRIPLSGDFCCCCFGDRCT</sequence>
<dbReference type="EMBL" id="HG792015">
    <property type="protein sequence ID" value="CDM27774.1"/>
    <property type="molecule type" value="Genomic_DNA"/>
</dbReference>
<evidence type="ECO:0000313" key="2">
    <source>
        <dbReference type="EMBL" id="CDM27774.1"/>
    </source>
</evidence>
<evidence type="ECO:0000256" key="1">
    <source>
        <dbReference type="SAM" id="SignalP"/>
    </source>
</evidence>
<reference evidence="2" key="1">
    <citation type="journal article" date="2014" name="Nat. Commun.">
        <title>Multiple recent horizontal transfers of a large genomic region in cheese making fungi.</title>
        <authorList>
            <person name="Cheeseman K."/>
            <person name="Ropars J."/>
            <person name="Renault P."/>
            <person name="Dupont J."/>
            <person name="Gouzy J."/>
            <person name="Branca A."/>
            <person name="Abraham A.L."/>
            <person name="Ceppi M."/>
            <person name="Conseiller E."/>
            <person name="Debuchy R."/>
            <person name="Malagnac F."/>
            <person name="Goarin A."/>
            <person name="Silar P."/>
            <person name="Lacoste S."/>
            <person name="Sallet E."/>
            <person name="Bensimon A."/>
            <person name="Giraud T."/>
            <person name="Brygoo Y."/>
        </authorList>
    </citation>
    <scope>NUCLEOTIDE SEQUENCE [LARGE SCALE GENOMIC DNA]</scope>
    <source>
        <strain evidence="2">FM164</strain>
    </source>
</reference>
<dbReference type="AlphaFoldDB" id="W6Q0Q0"/>
<feature type="signal peptide" evidence="1">
    <location>
        <begin position="1"/>
        <end position="16"/>
    </location>
</feature>
<protein>
    <submittedName>
        <fullName evidence="2">Genomic scaffold, ProqFM164S01</fullName>
    </submittedName>
</protein>
<accession>W6Q0Q0</accession>
<evidence type="ECO:0000313" key="3">
    <source>
        <dbReference type="Proteomes" id="UP000030686"/>
    </source>
</evidence>
<name>W6Q0Q0_PENRF</name>
<gene>
    <name evidence="2" type="ORF">PROQFM164_S01g001585</name>
</gene>
<keyword evidence="3" id="KW-1185">Reference proteome</keyword>